<comment type="similarity">
    <text evidence="1">Belongs to the peptidase M24 family.</text>
</comment>
<evidence type="ECO:0000313" key="3">
    <source>
        <dbReference type="EMBL" id="CAK9013756.1"/>
    </source>
</evidence>
<dbReference type="Proteomes" id="UP001642484">
    <property type="component" value="Unassembled WGS sequence"/>
</dbReference>
<dbReference type="InterPro" id="IPR047113">
    <property type="entry name" value="PA2G4/ARX1"/>
</dbReference>
<dbReference type="PANTHER" id="PTHR10804">
    <property type="entry name" value="PROTEASE FAMILY M24 METHIONYL AMINOPEPTIDASE, AMINOPEPTIDASE P"/>
    <property type="match status" value="1"/>
</dbReference>
<reference evidence="3 4" key="1">
    <citation type="submission" date="2024-02" db="EMBL/GenBank/DDBJ databases">
        <authorList>
            <person name="Chen Y."/>
            <person name="Shah S."/>
            <person name="Dougan E. K."/>
            <person name="Thang M."/>
            <person name="Chan C."/>
        </authorList>
    </citation>
    <scope>NUCLEOTIDE SEQUENCE [LARGE SCALE GENOMIC DNA]</scope>
</reference>
<dbReference type="SUPFAM" id="SSF55920">
    <property type="entry name" value="Creatinase/aminopeptidase"/>
    <property type="match status" value="1"/>
</dbReference>
<evidence type="ECO:0000256" key="2">
    <source>
        <dbReference type="SAM" id="MobiDB-lite"/>
    </source>
</evidence>
<gene>
    <name evidence="3" type="ORF">CCMP2556_LOCUS11409</name>
</gene>
<dbReference type="Gene3D" id="3.90.230.10">
    <property type="entry name" value="Creatinase/methionine aminopeptidase superfamily"/>
    <property type="match status" value="1"/>
</dbReference>
<dbReference type="InterPro" id="IPR036388">
    <property type="entry name" value="WH-like_DNA-bd_sf"/>
</dbReference>
<dbReference type="Gene3D" id="1.10.10.10">
    <property type="entry name" value="Winged helix-like DNA-binding domain superfamily/Winged helix DNA-binding domain"/>
    <property type="match status" value="1"/>
</dbReference>
<dbReference type="InterPro" id="IPR036390">
    <property type="entry name" value="WH_DNA-bd_sf"/>
</dbReference>
<dbReference type="SUPFAM" id="SSF46785">
    <property type="entry name" value="Winged helix' DNA-binding domain"/>
    <property type="match status" value="1"/>
</dbReference>
<accession>A0ABP0JHA1</accession>
<dbReference type="InterPro" id="IPR036005">
    <property type="entry name" value="Creatinase/aminopeptidase-like"/>
</dbReference>
<organism evidence="3 4">
    <name type="scientific">Durusdinium trenchii</name>
    <dbReference type="NCBI Taxonomy" id="1381693"/>
    <lineage>
        <taxon>Eukaryota</taxon>
        <taxon>Sar</taxon>
        <taxon>Alveolata</taxon>
        <taxon>Dinophyceae</taxon>
        <taxon>Suessiales</taxon>
        <taxon>Symbiodiniaceae</taxon>
        <taxon>Durusdinium</taxon>
    </lineage>
</organism>
<keyword evidence="4" id="KW-1185">Reference proteome</keyword>
<evidence type="ECO:0000256" key="1">
    <source>
        <dbReference type="ARBA" id="ARBA00007319"/>
    </source>
</evidence>
<feature type="compositionally biased region" description="Gly residues" evidence="2">
    <location>
        <begin position="241"/>
        <end position="250"/>
    </location>
</feature>
<sequence>MAVYQVANKQDAFTAKVTDRKADVVMAAWNAAEALESTDYMVALGFLTGVLSHQLKKHVIDGNRTIICAETPEEKVEEFEFELNEVYSIDIVMSTGEGRGKETEIRNTIYKRAVENMYSLKTQKARQFISEVQKRFPVLPFTLRAIEDEQVARVGVSEARRHELLDEYPVLKEANNEFVAQFKFTLLLLPGGTKKITGLPLGSLQEQAASSLSVVDEEMKKLLATSANPKKAKKKKDKGYPGEGEGAAAE</sequence>
<feature type="region of interest" description="Disordered" evidence="2">
    <location>
        <begin position="225"/>
        <end position="250"/>
    </location>
</feature>
<evidence type="ECO:0000313" key="4">
    <source>
        <dbReference type="Proteomes" id="UP001642484"/>
    </source>
</evidence>
<dbReference type="EMBL" id="CAXAMN010005446">
    <property type="protein sequence ID" value="CAK9013756.1"/>
    <property type="molecule type" value="Genomic_DNA"/>
</dbReference>
<dbReference type="PANTHER" id="PTHR10804:SF11">
    <property type="entry name" value="PROLIFERATION-ASSOCIATED PROTEIN 2G4"/>
    <property type="match status" value="1"/>
</dbReference>
<protein>
    <submittedName>
        <fullName evidence="3">Uncharacterized protein</fullName>
    </submittedName>
</protein>
<proteinExistence type="inferred from homology"/>
<comment type="caution">
    <text evidence="3">The sequence shown here is derived from an EMBL/GenBank/DDBJ whole genome shotgun (WGS) entry which is preliminary data.</text>
</comment>
<name>A0ABP0JHA1_9DINO</name>